<dbReference type="PANTHER" id="PTHR19848:SF8">
    <property type="entry name" value="F-BOX AND WD REPEAT DOMAIN CONTAINING 7"/>
    <property type="match status" value="1"/>
</dbReference>
<feature type="repeat" description="WD" evidence="3">
    <location>
        <begin position="236"/>
        <end position="275"/>
    </location>
</feature>
<dbReference type="SUPFAM" id="SSF50978">
    <property type="entry name" value="WD40 repeat-like"/>
    <property type="match status" value="1"/>
</dbReference>
<dbReference type="InterPro" id="IPR036322">
    <property type="entry name" value="WD40_repeat_dom_sf"/>
</dbReference>
<gene>
    <name evidence="4" type="ORF">FIBSPDRAFT_942976</name>
</gene>
<protein>
    <submittedName>
        <fullName evidence="4">WD40 repeat-like protein</fullName>
    </submittedName>
</protein>
<dbReference type="PROSITE" id="PS50294">
    <property type="entry name" value="WD_REPEATS_REGION"/>
    <property type="match status" value="6"/>
</dbReference>
<feature type="repeat" description="WD" evidence="3">
    <location>
        <begin position="130"/>
        <end position="171"/>
    </location>
</feature>
<dbReference type="PRINTS" id="PR00320">
    <property type="entry name" value="GPROTEINBRPT"/>
</dbReference>
<dbReference type="InterPro" id="IPR001680">
    <property type="entry name" value="WD40_rpt"/>
</dbReference>
<accession>A0A166WKX0</accession>
<feature type="repeat" description="WD" evidence="3">
    <location>
        <begin position="184"/>
        <end position="217"/>
    </location>
</feature>
<evidence type="ECO:0000256" key="3">
    <source>
        <dbReference type="PROSITE-ProRule" id="PRU00221"/>
    </source>
</evidence>
<dbReference type="AlphaFoldDB" id="A0A166WKX0"/>
<dbReference type="SMART" id="SM00320">
    <property type="entry name" value="WD40"/>
    <property type="match status" value="7"/>
</dbReference>
<dbReference type="InterPro" id="IPR019775">
    <property type="entry name" value="WD40_repeat_CS"/>
</dbReference>
<keyword evidence="2" id="KW-0677">Repeat</keyword>
<dbReference type="CDD" id="cd00200">
    <property type="entry name" value="WD40"/>
    <property type="match status" value="1"/>
</dbReference>
<evidence type="ECO:0000313" key="5">
    <source>
        <dbReference type="Proteomes" id="UP000076532"/>
    </source>
</evidence>
<evidence type="ECO:0000313" key="4">
    <source>
        <dbReference type="EMBL" id="KZP33863.1"/>
    </source>
</evidence>
<dbReference type="OrthoDB" id="17410at2759"/>
<reference evidence="4 5" key="1">
    <citation type="journal article" date="2016" name="Mol. Biol. Evol.">
        <title>Comparative Genomics of Early-Diverging Mushroom-Forming Fungi Provides Insights into the Origins of Lignocellulose Decay Capabilities.</title>
        <authorList>
            <person name="Nagy L.G."/>
            <person name="Riley R."/>
            <person name="Tritt A."/>
            <person name="Adam C."/>
            <person name="Daum C."/>
            <person name="Floudas D."/>
            <person name="Sun H."/>
            <person name="Yadav J.S."/>
            <person name="Pangilinan J."/>
            <person name="Larsson K.H."/>
            <person name="Matsuura K."/>
            <person name="Barry K."/>
            <person name="Labutti K."/>
            <person name="Kuo R."/>
            <person name="Ohm R.A."/>
            <person name="Bhattacharya S.S."/>
            <person name="Shirouzu T."/>
            <person name="Yoshinaga Y."/>
            <person name="Martin F.M."/>
            <person name="Grigoriev I.V."/>
            <person name="Hibbett D.S."/>
        </authorList>
    </citation>
    <scope>NUCLEOTIDE SEQUENCE [LARGE SCALE GENOMIC DNA]</scope>
    <source>
        <strain evidence="4 5">CBS 109695</strain>
    </source>
</reference>
<dbReference type="Proteomes" id="UP000076532">
    <property type="component" value="Unassembled WGS sequence"/>
</dbReference>
<keyword evidence="5" id="KW-1185">Reference proteome</keyword>
<keyword evidence="1 3" id="KW-0853">WD repeat</keyword>
<feature type="repeat" description="WD" evidence="3">
    <location>
        <begin position="337"/>
        <end position="373"/>
    </location>
</feature>
<dbReference type="PANTHER" id="PTHR19848">
    <property type="entry name" value="WD40 REPEAT PROTEIN"/>
    <property type="match status" value="1"/>
</dbReference>
<dbReference type="Pfam" id="PF00400">
    <property type="entry name" value="WD40"/>
    <property type="match status" value="6"/>
</dbReference>
<dbReference type="Gene3D" id="2.130.10.10">
    <property type="entry name" value="YVTN repeat-like/Quinoprotein amine dehydrogenase"/>
    <property type="match status" value="1"/>
</dbReference>
<dbReference type="InterPro" id="IPR020472">
    <property type="entry name" value="WD40_PAC1"/>
</dbReference>
<dbReference type="PROSITE" id="PS50082">
    <property type="entry name" value="WD_REPEATS_2"/>
    <property type="match status" value="6"/>
</dbReference>
<proteinExistence type="predicted"/>
<organism evidence="4 5">
    <name type="scientific">Athelia psychrophila</name>
    <dbReference type="NCBI Taxonomy" id="1759441"/>
    <lineage>
        <taxon>Eukaryota</taxon>
        <taxon>Fungi</taxon>
        <taxon>Dikarya</taxon>
        <taxon>Basidiomycota</taxon>
        <taxon>Agaricomycotina</taxon>
        <taxon>Agaricomycetes</taxon>
        <taxon>Agaricomycetidae</taxon>
        <taxon>Atheliales</taxon>
        <taxon>Atheliaceae</taxon>
        <taxon>Athelia</taxon>
    </lineage>
</organism>
<feature type="repeat" description="WD" evidence="3">
    <location>
        <begin position="293"/>
        <end position="336"/>
    </location>
</feature>
<dbReference type="InterPro" id="IPR015943">
    <property type="entry name" value="WD40/YVTN_repeat-like_dom_sf"/>
</dbReference>
<evidence type="ECO:0000256" key="1">
    <source>
        <dbReference type="ARBA" id="ARBA00022574"/>
    </source>
</evidence>
<dbReference type="STRING" id="436010.A0A166WKX0"/>
<name>A0A166WKX0_9AGAM</name>
<dbReference type="PROSITE" id="PS00678">
    <property type="entry name" value="WD_REPEATS_1"/>
    <property type="match status" value="4"/>
</dbReference>
<evidence type="ECO:0000256" key="2">
    <source>
        <dbReference type="ARBA" id="ARBA00022737"/>
    </source>
</evidence>
<feature type="repeat" description="WD" evidence="3">
    <location>
        <begin position="88"/>
        <end position="129"/>
    </location>
</feature>
<sequence length="373" mass="40989">MSYQDDLDPASVGPEFIKEGADWLAIFNPKVPRPMDVTLTRKFVHSKVVCSVRLSADALALAVGLDGSLVYYDLSTEQKFTFQVNEPEDDKRNYVRGVAFSPDGKYLASGSEDRLVRVWDLETKSLLHTLHGHRGQVYDLVYSTDGKFLLSACGDRTIRVWDVSIESAAESIESACRVLTDGTPASSDVAFTSVSISHDGHFVAGGSLDGVVRVWDLLAMPEDIEELQGAKLVARLKGHEKSVYSVKFVNGLSAPGKGEALVTGSLDRTLRRWNVGPFEDAADVRDDTCVKTLEGHRDYILATSAIQEGLHFRVASASRDGQVRVWDLKSGQVLFLIQGHKNAVTSLDLSKDGKQLVTGSGDCEVRIWRYNIH</sequence>
<dbReference type="EMBL" id="KV417481">
    <property type="protein sequence ID" value="KZP33863.1"/>
    <property type="molecule type" value="Genomic_DNA"/>
</dbReference>